<dbReference type="EMBL" id="SJPV01000004">
    <property type="protein sequence ID" value="TWU38264.1"/>
    <property type="molecule type" value="Genomic_DNA"/>
</dbReference>
<protein>
    <submittedName>
        <fullName evidence="1">Uncharacterized protein</fullName>
    </submittedName>
</protein>
<dbReference type="PROSITE" id="PS51257">
    <property type="entry name" value="PROKAR_LIPOPROTEIN"/>
    <property type="match status" value="1"/>
</dbReference>
<accession>A0A5C6DQ16</accession>
<reference evidence="1 2" key="1">
    <citation type="submission" date="2019-02" db="EMBL/GenBank/DDBJ databases">
        <title>Deep-cultivation of Planctomycetes and their phenomic and genomic characterization uncovers novel biology.</title>
        <authorList>
            <person name="Wiegand S."/>
            <person name="Jogler M."/>
            <person name="Boedeker C."/>
            <person name="Pinto D."/>
            <person name="Vollmers J."/>
            <person name="Rivas-Marin E."/>
            <person name="Kohn T."/>
            <person name="Peeters S.H."/>
            <person name="Heuer A."/>
            <person name="Rast P."/>
            <person name="Oberbeckmann S."/>
            <person name="Bunk B."/>
            <person name="Jeske O."/>
            <person name="Meyerdierks A."/>
            <person name="Storesund J.E."/>
            <person name="Kallscheuer N."/>
            <person name="Luecker S."/>
            <person name="Lage O.M."/>
            <person name="Pohl T."/>
            <person name="Merkel B.J."/>
            <person name="Hornburger P."/>
            <person name="Mueller R.-W."/>
            <person name="Bruemmer F."/>
            <person name="Labrenz M."/>
            <person name="Spormann A.M."/>
            <person name="Op Den Camp H."/>
            <person name="Overmann J."/>
            <person name="Amann R."/>
            <person name="Jetten M.S.M."/>
            <person name="Mascher T."/>
            <person name="Medema M.H."/>
            <person name="Devos D.P."/>
            <person name="Kaster A.-K."/>
            <person name="Ovreas L."/>
            <person name="Rohde M."/>
            <person name="Galperin M.Y."/>
            <person name="Jogler C."/>
        </authorList>
    </citation>
    <scope>NUCLEOTIDE SEQUENCE [LARGE SCALE GENOMIC DNA]</scope>
    <source>
        <strain evidence="1 2">Poly41</strain>
    </source>
</reference>
<evidence type="ECO:0000313" key="1">
    <source>
        <dbReference type="EMBL" id="TWU38264.1"/>
    </source>
</evidence>
<organism evidence="1 2">
    <name type="scientific">Novipirellula artificiosorum</name>
    <dbReference type="NCBI Taxonomy" id="2528016"/>
    <lineage>
        <taxon>Bacteria</taxon>
        <taxon>Pseudomonadati</taxon>
        <taxon>Planctomycetota</taxon>
        <taxon>Planctomycetia</taxon>
        <taxon>Pirellulales</taxon>
        <taxon>Pirellulaceae</taxon>
        <taxon>Novipirellula</taxon>
    </lineage>
</organism>
<proteinExistence type="predicted"/>
<evidence type="ECO:0000313" key="2">
    <source>
        <dbReference type="Proteomes" id="UP000319143"/>
    </source>
</evidence>
<comment type="caution">
    <text evidence="1">The sequence shown here is derived from an EMBL/GenBank/DDBJ whole genome shotgun (WGS) entry which is preliminary data.</text>
</comment>
<dbReference type="AlphaFoldDB" id="A0A5C6DQ16"/>
<name>A0A5C6DQ16_9BACT</name>
<keyword evidence="2" id="KW-1185">Reference proteome</keyword>
<gene>
    <name evidence="1" type="ORF">Poly41_27400</name>
</gene>
<sequence length="359" mass="39633">MLAAKMKRLFQATLATILLVTATYACQVPVFRYALEQWSSDNYEILVLHDEPLSQQDQARIDAIWAKTTDPKRIANVKPRTLSVSELRAPSSLTQNQSSGENVFSNDDPVAHRQIANLRLAALWKQHGKSGGPIVLLLYPPQAEEVPDRVVQVIPLNAFVAESVVNSPARKQVTERLLAGDSAVWIFVPCGDEQQDRAGLETLRKQVQLDQSRLSLPSAEEMELSSVLIEAADIELRLGFSIVTVKRDDAREQFLLNSLLRSESDLETIQQPMAFPVLGRGRVLYALVGKGISPDTIAIASSFIVGPCSCQVKDLNPGFDLLLSVDWEKELRGSKLSTALPEPPLDPVLLTIPPGRQKR</sequence>
<dbReference type="Proteomes" id="UP000319143">
    <property type="component" value="Unassembled WGS sequence"/>
</dbReference>